<evidence type="ECO:0000313" key="2">
    <source>
        <dbReference type="Proteomes" id="UP000198362"/>
    </source>
</evidence>
<reference evidence="1 2" key="1">
    <citation type="submission" date="2017-06" db="EMBL/GenBank/DDBJ databases">
        <authorList>
            <person name="Kim H.J."/>
            <person name="Triplett B.A."/>
        </authorList>
    </citation>
    <scope>NUCLEOTIDE SEQUENCE [LARGE SCALE GENOMIC DNA]</scope>
    <source>
        <strain evidence="1 2">CGMCC 4.5593</strain>
    </source>
</reference>
<dbReference type="Proteomes" id="UP000198362">
    <property type="component" value="Unassembled WGS sequence"/>
</dbReference>
<name>A0A239H721_9ACTN</name>
<gene>
    <name evidence="1" type="ORF">SAMN05421812_101713</name>
</gene>
<evidence type="ECO:0000313" key="1">
    <source>
        <dbReference type="EMBL" id="SNS76828.1"/>
    </source>
</evidence>
<sequence>MNRRGGTKIAASRKPIVVLAGEDRSDRASIRVLLEDLCPDTRGRIVEIGDSVRLRDAGSENLKARVTTLRQKVKARAARESADIACVFVHEDFDQPHGDTYETVRTRVEGALLGVFSSAHYVLAVAEMEAWLLLFPDAVAAHKVSWSVPAKYRNRDTGMIADPKRVLMRECTPERLKYRETDAPDVFARAAQMGRLERPVGRNDSWSRFRREADECCRSHIPRPRTGQ</sequence>
<dbReference type="OrthoDB" id="5198169at2"/>
<proteinExistence type="predicted"/>
<organism evidence="1 2">
    <name type="scientific">Asanoa hainanensis</name>
    <dbReference type="NCBI Taxonomy" id="560556"/>
    <lineage>
        <taxon>Bacteria</taxon>
        <taxon>Bacillati</taxon>
        <taxon>Actinomycetota</taxon>
        <taxon>Actinomycetes</taxon>
        <taxon>Micromonosporales</taxon>
        <taxon>Micromonosporaceae</taxon>
        <taxon>Asanoa</taxon>
    </lineage>
</organism>
<dbReference type="EMBL" id="FZPH01000001">
    <property type="protein sequence ID" value="SNS76828.1"/>
    <property type="molecule type" value="Genomic_DNA"/>
</dbReference>
<accession>A0A239H721</accession>
<evidence type="ECO:0008006" key="3">
    <source>
        <dbReference type="Google" id="ProtNLM"/>
    </source>
</evidence>
<protein>
    <recommendedName>
        <fullName evidence="3">DUF4276 family protein</fullName>
    </recommendedName>
</protein>
<keyword evidence="2" id="KW-1185">Reference proteome</keyword>
<dbReference type="AlphaFoldDB" id="A0A239H721"/>
<dbReference type="RefSeq" id="WP_089244525.1">
    <property type="nucleotide sequence ID" value="NZ_FZPH01000001.1"/>
</dbReference>